<dbReference type="PANTHER" id="PTHR47307">
    <property type="entry name" value="GLUTATHIONE-REGULATED POTASSIUM-EFFLUX SYSTEM ANCILLARY PROTEIN KEFG"/>
    <property type="match status" value="1"/>
</dbReference>
<dbReference type="Pfam" id="PF02525">
    <property type="entry name" value="Flavodoxin_2"/>
    <property type="match status" value="1"/>
</dbReference>
<proteinExistence type="predicted"/>
<dbReference type="GO" id="GO:0003955">
    <property type="term" value="F:NAD(P)H dehydrogenase (quinone) activity"/>
    <property type="evidence" value="ECO:0007669"/>
    <property type="project" value="TreeGrafter"/>
</dbReference>
<dbReference type="Proteomes" id="UP000771736">
    <property type="component" value="Unassembled WGS sequence"/>
</dbReference>
<name>A0A930HK85_9BACT</name>
<protein>
    <submittedName>
        <fullName evidence="3">NAD(P)H-dependent oxidoreductase</fullName>
    </submittedName>
</protein>
<dbReference type="InterPro" id="IPR046980">
    <property type="entry name" value="KefG/KefF"/>
</dbReference>
<evidence type="ECO:0000256" key="1">
    <source>
        <dbReference type="ARBA" id="ARBA00023002"/>
    </source>
</evidence>
<evidence type="ECO:0000313" key="3">
    <source>
        <dbReference type="EMBL" id="MBF1383324.1"/>
    </source>
</evidence>
<dbReference type="Gene3D" id="3.40.50.360">
    <property type="match status" value="1"/>
</dbReference>
<dbReference type="RefSeq" id="WP_273158112.1">
    <property type="nucleotide sequence ID" value="NZ_JABZSJ010000001.1"/>
</dbReference>
<dbReference type="InterPro" id="IPR029039">
    <property type="entry name" value="Flavoprotein-like_sf"/>
</dbReference>
<reference evidence="3" key="1">
    <citation type="submission" date="2020-04" db="EMBL/GenBank/DDBJ databases">
        <title>Deep metagenomics examines the oral microbiome during advanced dental caries in children, revealing novel taxa and co-occurrences with host molecules.</title>
        <authorList>
            <person name="Baker J.L."/>
            <person name="Morton J.T."/>
            <person name="Dinis M."/>
            <person name="Alvarez R."/>
            <person name="Tran N.C."/>
            <person name="Knight R."/>
            <person name="Edlund A."/>
        </authorList>
    </citation>
    <scope>NUCLEOTIDE SEQUENCE</scope>
    <source>
        <strain evidence="3">JCVI_44_bin.5</strain>
    </source>
</reference>
<sequence length="185" mass="20602">METNKLGNVLLVTGHTYEQHSVANKLIIKGIKERIPSLKEDNLAQLYPDYRIDVKAEQEKLLWADTIIIQVPLFWFAIPSIVMRWIEEVFVHGWAYGSNGKALQGKNILVGITAGSPTNAYEEGTKGVGINDINKHLNTMFSFCGMNYKGLIFNGGFRNTGDGTAETTFPPMAEKHVSDIMNKLA</sequence>
<comment type="caution">
    <text evidence="3">The sequence shown here is derived from an EMBL/GenBank/DDBJ whole genome shotgun (WGS) entry which is preliminary data.</text>
</comment>
<gene>
    <name evidence="3" type="ORF">HXN26_00480</name>
</gene>
<evidence type="ECO:0000259" key="2">
    <source>
        <dbReference type="Pfam" id="PF02525"/>
    </source>
</evidence>
<dbReference type="GO" id="GO:0009055">
    <property type="term" value="F:electron transfer activity"/>
    <property type="evidence" value="ECO:0007669"/>
    <property type="project" value="TreeGrafter"/>
</dbReference>
<dbReference type="GO" id="GO:0010181">
    <property type="term" value="F:FMN binding"/>
    <property type="evidence" value="ECO:0007669"/>
    <property type="project" value="TreeGrafter"/>
</dbReference>
<accession>A0A930HK85</accession>
<dbReference type="PANTHER" id="PTHR47307:SF1">
    <property type="entry name" value="GLUTATHIONE-REGULATED POTASSIUM-EFFLUX SYSTEM ANCILLARY PROTEIN KEFG"/>
    <property type="match status" value="1"/>
</dbReference>
<evidence type="ECO:0000313" key="4">
    <source>
        <dbReference type="Proteomes" id="UP000771736"/>
    </source>
</evidence>
<dbReference type="AlphaFoldDB" id="A0A930HK85"/>
<dbReference type="InterPro" id="IPR003680">
    <property type="entry name" value="Flavodoxin_fold"/>
</dbReference>
<dbReference type="SUPFAM" id="SSF52218">
    <property type="entry name" value="Flavoproteins"/>
    <property type="match status" value="1"/>
</dbReference>
<feature type="domain" description="Flavodoxin-like fold" evidence="2">
    <location>
        <begin position="8"/>
        <end position="156"/>
    </location>
</feature>
<dbReference type="EMBL" id="JABZSJ010000001">
    <property type="protein sequence ID" value="MBF1383324.1"/>
    <property type="molecule type" value="Genomic_DNA"/>
</dbReference>
<keyword evidence="1" id="KW-0560">Oxidoreductase</keyword>
<organism evidence="3 4">
    <name type="scientific">Prevotella aurantiaca</name>
    <dbReference type="NCBI Taxonomy" id="596085"/>
    <lineage>
        <taxon>Bacteria</taxon>
        <taxon>Pseudomonadati</taxon>
        <taxon>Bacteroidota</taxon>
        <taxon>Bacteroidia</taxon>
        <taxon>Bacteroidales</taxon>
        <taxon>Prevotellaceae</taxon>
        <taxon>Prevotella</taxon>
    </lineage>
</organism>